<organism evidence="6 7">
    <name type="scientific">Scyliorhinus torazame</name>
    <name type="common">Cloudy catshark</name>
    <name type="synonym">Catulus torazame</name>
    <dbReference type="NCBI Taxonomy" id="75743"/>
    <lineage>
        <taxon>Eukaryota</taxon>
        <taxon>Metazoa</taxon>
        <taxon>Chordata</taxon>
        <taxon>Craniata</taxon>
        <taxon>Vertebrata</taxon>
        <taxon>Chondrichthyes</taxon>
        <taxon>Elasmobranchii</taxon>
        <taxon>Galeomorphii</taxon>
        <taxon>Galeoidea</taxon>
        <taxon>Carcharhiniformes</taxon>
        <taxon>Scyliorhinidae</taxon>
        <taxon>Scyliorhinus</taxon>
    </lineage>
</organism>
<accession>A0A401NJC1</accession>
<dbReference type="OMA" id="IWTKVPV"/>
<dbReference type="CDD" id="cd03485">
    <property type="entry name" value="MutL_Trans_hPMS_1_like"/>
    <property type="match status" value="1"/>
</dbReference>
<dbReference type="SMART" id="SM00398">
    <property type="entry name" value="HMG"/>
    <property type="match status" value="1"/>
</dbReference>
<dbReference type="SUPFAM" id="SSF55874">
    <property type="entry name" value="ATPase domain of HSP90 chaperone/DNA topoisomerase II/histidine kinase"/>
    <property type="match status" value="1"/>
</dbReference>
<comment type="caution">
    <text evidence="6">The sequence shown here is derived from an EMBL/GenBank/DDBJ whole genome shotgun (WGS) entry which is preliminary data.</text>
</comment>
<gene>
    <name evidence="6" type="ORF">scyTo_0014258</name>
</gene>
<dbReference type="PRINTS" id="PR00886">
    <property type="entry name" value="HIGHMOBLTY12"/>
</dbReference>
<dbReference type="SUPFAM" id="SSF47095">
    <property type="entry name" value="HMG-box"/>
    <property type="match status" value="1"/>
</dbReference>
<keyword evidence="3" id="KW-0539">Nucleus</keyword>
<dbReference type="FunFam" id="3.30.230.10:FF:000030">
    <property type="entry name" value="PMS1 homolog 1, mismatch repair system component"/>
    <property type="match status" value="1"/>
</dbReference>
<dbReference type="InterPro" id="IPR038973">
    <property type="entry name" value="MutL/Mlh/Pms-like"/>
</dbReference>
<evidence type="ECO:0000256" key="2">
    <source>
        <dbReference type="ARBA" id="ARBA00022763"/>
    </source>
</evidence>
<evidence type="ECO:0000313" key="7">
    <source>
        <dbReference type="Proteomes" id="UP000288216"/>
    </source>
</evidence>
<name>A0A401NJC1_SCYTO</name>
<dbReference type="GO" id="GO:0030983">
    <property type="term" value="F:mismatched DNA binding"/>
    <property type="evidence" value="ECO:0007669"/>
    <property type="project" value="InterPro"/>
</dbReference>
<dbReference type="GO" id="GO:0140664">
    <property type="term" value="F:ATP-dependent DNA damage sensor activity"/>
    <property type="evidence" value="ECO:0007669"/>
    <property type="project" value="InterPro"/>
</dbReference>
<dbReference type="CDD" id="cd16926">
    <property type="entry name" value="HATPase_MutL-MLH-PMS-like"/>
    <property type="match status" value="1"/>
</dbReference>
<dbReference type="Pfam" id="PF13589">
    <property type="entry name" value="HATPase_c_3"/>
    <property type="match status" value="1"/>
</dbReference>
<dbReference type="STRING" id="75743.A0A401NJC1"/>
<evidence type="ECO:0000259" key="5">
    <source>
        <dbReference type="PROSITE" id="PS50118"/>
    </source>
</evidence>
<dbReference type="GO" id="GO:0006298">
    <property type="term" value="P:mismatch repair"/>
    <property type="evidence" value="ECO:0007669"/>
    <property type="project" value="InterPro"/>
</dbReference>
<dbReference type="InterPro" id="IPR020568">
    <property type="entry name" value="Ribosomal_Su5_D2-typ_SF"/>
</dbReference>
<dbReference type="Gene3D" id="3.30.565.10">
    <property type="entry name" value="Histidine kinase-like ATPase, C-terminal domain"/>
    <property type="match status" value="1"/>
</dbReference>
<evidence type="ECO:0000256" key="1">
    <source>
        <dbReference type="ARBA" id="ARBA00006082"/>
    </source>
</evidence>
<dbReference type="FunFam" id="1.10.30.10:FF:000026">
    <property type="entry name" value="PMS1 homolog 1, mismatch repair system component"/>
    <property type="match status" value="1"/>
</dbReference>
<dbReference type="InterPro" id="IPR009071">
    <property type="entry name" value="HMG_box_dom"/>
</dbReference>
<dbReference type="InterPro" id="IPR002099">
    <property type="entry name" value="MutL/Mlh/PMS"/>
</dbReference>
<dbReference type="EMBL" id="BFAA01007585">
    <property type="protein sequence ID" value="GCB60960.1"/>
    <property type="molecule type" value="Genomic_DNA"/>
</dbReference>
<dbReference type="SMART" id="SM01340">
    <property type="entry name" value="DNA_mis_repair"/>
    <property type="match status" value="1"/>
</dbReference>
<proteinExistence type="inferred from homology"/>
<dbReference type="InterPro" id="IPR036890">
    <property type="entry name" value="HATPase_C_sf"/>
</dbReference>
<dbReference type="Pfam" id="PF00505">
    <property type="entry name" value="HMG_box"/>
    <property type="match status" value="1"/>
</dbReference>
<dbReference type="PROSITE" id="PS00058">
    <property type="entry name" value="DNA_MISMATCH_REPAIR_1"/>
    <property type="match status" value="1"/>
</dbReference>
<dbReference type="GO" id="GO:0032389">
    <property type="term" value="C:MutLalpha complex"/>
    <property type="evidence" value="ECO:0007669"/>
    <property type="project" value="TreeGrafter"/>
</dbReference>
<dbReference type="GO" id="GO:0005524">
    <property type="term" value="F:ATP binding"/>
    <property type="evidence" value="ECO:0007669"/>
    <property type="project" value="InterPro"/>
</dbReference>
<keyword evidence="7" id="KW-1185">Reference proteome</keyword>
<protein>
    <recommendedName>
        <fullName evidence="5">HMG box domain-containing protein</fullName>
    </recommendedName>
</protein>
<dbReference type="PANTHER" id="PTHR10073">
    <property type="entry name" value="DNA MISMATCH REPAIR PROTEIN MLH, PMS, MUTL"/>
    <property type="match status" value="1"/>
</dbReference>
<feature type="region of interest" description="Disordered" evidence="4">
    <location>
        <begin position="524"/>
        <end position="548"/>
    </location>
</feature>
<evidence type="ECO:0000256" key="4">
    <source>
        <dbReference type="SAM" id="MobiDB-lite"/>
    </source>
</evidence>
<feature type="domain" description="HMG box" evidence="5">
    <location>
        <begin position="566"/>
        <end position="634"/>
    </location>
</feature>
<dbReference type="Proteomes" id="UP000288216">
    <property type="component" value="Unassembled WGS sequence"/>
</dbReference>
<dbReference type="FunFam" id="3.30.565.10:FF:000017">
    <property type="entry name" value="PMS1 homolog 1, mismatch repair system component"/>
    <property type="match status" value="1"/>
</dbReference>
<dbReference type="OrthoDB" id="10263226at2759"/>
<feature type="DNA-binding region" description="HMG box" evidence="3">
    <location>
        <begin position="566"/>
        <end position="634"/>
    </location>
</feature>
<comment type="similarity">
    <text evidence="1">Belongs to the DNA mismatch repair MutL/HexB family.</text>
</comment>
<evidence type="ECO:0000256" key="3">
    <source>
        <dbReference type="PROSITE-ProRule" id="PRU00267"/>
    </source>
</evidence>
<dbReference type="InterPro" id="IPR014721">
    <property type="entry name" value="Ribsml_uS5_D2-typ_fold_subgr"/>
</dbReference>
<keyword evidence="3" id="KW-0238">DNA-binding</keyword>
<keyword evidence="2" id="KW-0227">DNA damage</keyword>
<dbReference type="GO" id="GO:0016887">
    <property type="term" value="F:ATP hydrolysis activity"/>
    <property type="evidence" value="ECO:0007669"/>
    <property type="project" value="InterPro"/>
</dbReference>
<dbReference type="InterPro" id="IPR013507">
    <property type="entry name" value="DNA_mismatch_S5_2-like"/>
</dbReference>
<dbReference type="PANTHER" id="PTHR10073:SF54">
    <property type="entry name" value="PMS1 PROTEIN HOMOLOG 1"/>
    <property type="match status" value="1"/>
</dbReference>
<dbReference type="NCBIfam" id="TIGR00585">
    <property type="entry name" value="mutl"/>
    <property type="match status" value="1"/>
</dbReference>
<dbReference type="InterPro" id="IPR036910">
    <property type="entry name" value="HMG_box_dom_sf"/>
</dbReference>
<sequence>MQQLPLDTVRLLSSSQTITSVVNVVKELVENSLDGNATNIEVKLENSGFDRIEVRDNGSGIKVADTPVMGLKHYTSKISHHEDLEALETYGFRGEALGSICTVSEVIVTTKTTADEVSTQYTLDNTGHIISQKPSHVGQGTTVTVLKLFKNIPVRKQFYSTAKKCKEELKKVQDLLMAYGIIKPDLRIVFTHNKAVVWQKAKVSDHKMALLTVLGTAVMVSMVPIQHHEQEPEIFLSGFLPKPGSNPSSTSLTSPDRSFISVNSRPVHHKEILKLVRQYYSSQCQKDSSHIRYPIFFLNILVPASVVDVNLTPDKTQVMLHNKEAILLVIEKVLISVYGQLAGNGTDKSSSECLEETGLIRSGEPNQPGLLNVPEISEVADTINGCSKKIYFSNDKSAVVIDKKESFVSNIVQTDSQEKPLPSENKPSISFPEFDVTFSLDDDLILSNNLPDINSAKCPEKTGNPTLPPVTLNKQVTIAEDFPELTADNWSMGHGMKDSTEHMFEPVKLLVPKDISGEKQINCDEAKHQKPADTSPTNEPNKKSSNVVKDKIGQITIYDLISNRTVRKSLSPSALFTQETRPKLLAENPRANLQDVSMKLEEMWKNLKEEEKKKYEEKAAKGLDRYNLQLKKAMEGNPHQEEEKQPKLAPAAKIIKKQHNAPLSNQQILEKLFQSQIHKKTNLEPPCKTIDVPFSLSHLKKRLEQLSKSHESGAERLCLINCLTSYNGWIVASESKLMVLNPFRVEEALLFRRLMENHIFQTEALDAPLALTNSFLGGPQYIDCLCKMQQQCTTLNGITYFTDPRLVFNGFKIQLIPGASTAEHHLEIEEMARCLPFYGISDLREILNAILNKNAQSVHQCRPLKVINYLKVRLVENGRKRNASN</sequence>
<dbReference type="SUPFAM" id="SSF54211">
    <property type="entry name" value="Ribosomal protein S5 domain 2-like"/>
    <property type="match status" value="1"/>
</dbReference>
<dbReference type="Gene3D" id="3.30.230.10">
    <property type="match status" value="1"/>
</dbReference>
<dbReference type="AlphaFoldDB" id="A0A401NJC1"/>
<dbReference type="PROSITE" id="PS50118">
    <property type="entry name" value="HMG_BOX_2"/>
    <property type="match status" value="1"/>
</dbReference>
<evidence type="ECO:0000313" key="6">
    <source>
        <dbReference type="EMBL" id="GCB60960.1"/>
    </source>
</evidence>
<feature type="compositionally biased region" description="Polar residues" evidence="4">
    <location>
        <begin position="532"/>
        <end position="547"/>
    </location>
</feature>
<dbReference type="InterPro" id="IPR014762">
    <property type="entry name" value="DNA_mismatch_repair_CS"/>
</dbReference>
<dbReference type="Gene3D" id="1.10.30.10">
    <property type="entry name" value="High mobility group box domain"/>
    <property type="match status" value="1"/>
</dbReference>
<reference evidence="6 7" key="1">
    <citation type="journal article" date="2018" name="Nat. Ecol. Evol.">
        <title>Shark genomes provide insights into elasmobranch evolution and the origin of vertebrates.</title>
        <authorList>
            <person name="Hara Y"/>
            <person name="Yamaguchi K"/>
            <person name="Onimaru K"/>
            <person name="Kadota M"/>
            <person name="Koyanagi M"/>
            <person name="Keeley SD"/>
            <person name="Tatsumi K"/>
            <person name="Tanaka K"/>
            <person name="Motone F"/>
            <person name="Kageyama Y"/>
            <person name="Nozu R"/>
            <person name="Adachi N"/>
            <person name="Nishimura O"/>
            <person name="Nakagawa R"/>
            <person name="Tanegashima C"/>
            <person name="Kiyatake I"/>
            <person name="Matsumoto R"/>
            <person name="Murakumo K"/>
            <person name="Nishida K"/>
            <person name="Terakita A"/>
            <person name="Kuratani S"/>
            <person name="Sato K"/>
            <person name="Hyodo S Kuraku.S."/>
        </authorList>
    </citation>
    <scope>NUCLEOTIDE SEQUENCE [LARGE SCALE GENOMIC DNA]</scope>
</reference>
<dbReference type="Pfam" id="PF01119">
    <property type="entry name" value="DNA_mis_repair"/>
    <property type="match status" value="1"/>
</dbReference>